<feature type="region of interest" description="Disordered" evidence="1">
    <location>
        <begin position="1"/>
        <end position="39"/>
    </location>
</feature>
<keyword evidence="2" id="KW-0966">Cell projection</keyword>
<keyword evidence="2" id="KW-0969">Cilium</keyword>
<dbReference type="HOGENOM" id="CLU_120910_3_2_9"/>
<dbReference type="EMBL" id="CP001098">
    <property type="protein sequence ID" value="ACL70456.1"/>
    <property type="molecule type" value="Genomic_DNA"/>
</dbReference>
<dbReference type="Pfam" id="PF03646">
    <property type="entry name" value="FlaG"/>
    <property type="match status" value="1"/>
</dbReference>
<dbReference type="RefSeq" id="WP_015923426.1">
    <property type="nucleotide sequence ID" value="NC_011899.1"/>
</dbReference>
<dbReference type="Gene3D" id="3.30.160.170">
    <property type="entry name" value="FlaG-like"/>
    <property type="match status" value="1"/>
</dbReference>
<reference evidence="2 3" key="1">
    <citation type="journal article" date="2009" name="PLoS ONE">
        <title>Genome analysis of the anaerobic thermohalophilic bacterium Halothermothrix orenii.</title>
        <authorList>
            <person name="Mavromatis K."/>
            <person name="Ivanova N."/>
            <person name="Anderson I."/>
            <person name="Lykidis A."/>
            <person name="Hooper S.D."/>
            <person name="Sun H."/>
            <person name="Kunin V."/>
            <person name="Lapidus A."/>
            <person name="Hugenholtz P."/>
            <person name="Patel B."/>
            <person name="Kyrpides N.C."/>
        </authorList>
    </citation>
    <scope>NUCLEOTIDE SEQUENCE [LARGE SCALE GENOMIC DNA]</scope>
    <source>
        <strain evidence="3">H 168 / OCM 544 / DSM 9562</strain>
    </source>
</reference>
<organism evidence="2 3">
    <name type="scientific">Halothermothrix orenii (strain H 168 / OCM 544 / DSM 9562)</name>
    <dbReference type="NCBI Taxonomy" id="373903"/>
    <lineage>
        <taxon>Bacteria</taxon>
        <taxon>Bacillati</taxon>
        <taxon>Bacillota</taxon>
        <taxon>Clostridia</taxon>
        <taxon>Halanaerobiales</taxon>
        <taxon>Halothermotrichaceae</taxon>
        <taxon>Halothermothrix</taxon>
    </lineage>
</organism>
<sequence length="115" mass="13447">MNIRESDNITQPRTLNKINPESSVFQKEENSDEKSCKTETLNQKEINKALEKVNGTLKEYNQDLRFEYYEEADRMMVQVVDIKTQEVIKEIPPEELLDIIAKIKKMVGMVINELV</sequence>
<protein>
    <submittedName>
        <fullName evidence="2">Flagellar protein FlaG protein</fullName>
    </submittedName>
</protein>
<keyword evidence="3" id="KW-1185">Reference proteome</keyword>
<keyword evidence="2" id="KW-0282">Flagellum</keyword>
<dbReference type="SUPFAM" id="SSF160214">
    <property type="entry name" value="FlaG-like"/>
    <property type="match status" value="1"/>
</dbReference>
<name>B8CYT7_HALOH</name>
<dbReference type="Proteomes" id="UP000000719">
    <property type="component" value="Chromosome"/>
</dbReference>
<evidence type="ECO:0000256" key="1">
    <source>
        <dbReference type="SAM" id="MobiDB-lite"/>
    </source>
</evidence>
<dbReference type="OrthoDB" id="9799867at2"/>
<dbReference type="STRING" id="373903.Hore_17070"/>
<feature type="compositionally biased region" description="Polar residues" evidence="1">
    <location>
        <begin position="8"/>
        <end position="25"/>
    </location>
</feature>
<gene>
    <name evidence="2" type="ordered locus">Hore_17070</name>
</gene>
<dbReference type="PANTHER" id="PTHR37166">
    <property type="entry name" value="PROTEIN FLAG"/>
    <property type="match status" value="1"/>
</dbReference>
<dbReference type="InterPro" id="IPR005186">
    <property type="entry name" value="FlaG"/>
</dbReference>
<evidence type="ECO:0000313" key="3">
    <source>
        <dbReference type="Proteomes" id="UP000000719"/>
    </source>
</evidence>
<evidence type="ECO:0000313" key="2">
    <source>
        <dbReference type="EMBL" id="ACL70456.1"/>
    </source>
</evidence>
<dbReference type="InterPro" id="IPR035924">
    <property type="entry name" value="FlaG-like_sf"/>
</dbReference>
<dbReference type="AlphaFoldDB" id="B8CYT7"/>
<dbReference type="KEGG" id="hor:Hore_17070"/>
<feature type="compositionally biased region" description="Basic and acidic residues" evidence="1">
    <location>
        <begin position="26"/>
        <end position="37"/>
    </location>
</feature>
<proteinExistence type="predicted"/>
<accession>B8CYT7</accession>
<dbReference type="PANTHER" id="PTHR37166:SF1">
    <property type="entry name" value="PROTEIN FLAG"/>
    <property type="match status" value="1"/>
</dbReference>
<dbReference type="eggNOG" id="COG1334">
    <property type="taxonomic scope" value="Bacteria"/>
</dbReference>